<evidence type="ECO:0000313" key="3">
    <source>
        <dbReference type="Proteomes" id="UP000199632"/>
    </source>
</evidence>
<feature type="transmembrane region" description="Helical" evidence="1">
    <location>
        <begin position="203"/>
        <end position="225"/>
    </location>
</feature>
<dbReference type="AlphaFoldDB" id="A0A1H3UHI2"/>
<organism evidence="2 3">
    <name type="scientific">Asanoa ishikariensis</name>
    <dbReference type="NCBI Taxonomy" id="137265"/>
    <lineage>
        <taxon>Bacteria</taxon>
        <taxon>Bacillati</taxon>
        <taxon>Actinomycetota</taxon>
        <taxon>Actinomycetes</taxon>
        <taxon>Micromonosporales</taxon>
        <taxon>Micromonosporaceae</taxon>
        <taxon>Asanoa</taxon>
    </lineage>
</organism>
<feature type="transmembrane region" description="Helical" evidence="1">
    <location>
        <begin position="274"/>
        <end position="292"/>
    </location>
</feature>
<feature type="transmembrane region" description="Helical" evidence="1">
    <location>
        <begin position="81"/>
        <end position="101"/>
    </location>
</feature>
<dbReference type="OrthoDB" id="506059at2"/>
<dbReference type="GO" id="GO:0016757">
    <property type="term" value="F:glycosyltransferase activity"/>
    <property type="evidence" value="ECO:0007669"/>
    <property type="project" value="UniProtKB-KW"/>
</dbReference>
<dbReference type="EMBL" id="FNQB01000004">
    <property type="protein sequence ID" value="SDZ61089.1"/>
    <property type="molecule type" value="Genomic_DNA"/>
</dbReference>
<feature type="transmembrane region" description="Helical" evidence="1">
    <location>
        <begin position="359"/>
        <end position="378"/>
    </location>
</feature>
<evidence type="ECO:0000313" key="2">
    <source>
        <dbReference type="EMBL" id="SDZ61089.1"/>
    </source>
</evidence>
<feature type="transmembrane region" description="Helical" evidence="1">
    <location>
        <begin position="164"/>
        <end position="191"/>
    </location>
</feature>
<accession>A0A1H3UHI2</accession>
<keyword evidence="1" id="KW-0472">Membrane</keyword>
<sequence>MTMRARWSDLALVPLVFGVALFVRRYALHTPLWLDEQMIARNIRDRDFGELVGRLGNNQSAPLGWLWSQRALVSLFGTDEYVLRLLPLLAAIGTLVLAWWAGRRWLGPVGAVALVTSVATSSAAIRYAAEVKQYSDDLFWTMLLLVATMVLLERPRPALRSYVLWWSVAAVACLCSMGAMLATPVCAMVVVGAGWRRAGLRAVAPFLIWLAAFTVHYLASLRYVVGSDYMTAFWGRRGYPPADAGPRELAGWAWDRLVVLGRDPLGLSPHDLELVSHLFWLLVVLGCLAAAWRRRSFGVLLAGVVVFGYVLAVAEIVPLYMRMAIWILPAVYVAIGFAADAGARLVVASVRARRVHAGGLAGAAAVLLVGALLAPLIVARAGPQRVAASDERAATRWLAGLHRPGDLTLVLSSSRHTVGWYADSLRPRQEPVFAPPPAGAPCTGTELSAVVDGYRRVLIYGNPKPGQPTRTGEQLRADAAAVGTVVATGSYGPAVIALVVDVRPAAERAPAGCYRLL</sequence>
<keyword evidence="3" id="KW-1185">Reference proteome</keyword>
<keyword evidence="2" id="KW-0808">Transferase</keyword>
<gene>
    <name evidence="2" type="ORF">SAMN05421684_7182</name>
</gene>
<keyword evidence="1" id="KW-0812">Transmembrane</keyword>
<reference evidence="3" key="1">
    <citation type="submission" date="2016-10" db="EMBL/GenBank/DDBJ databases">
        <authorList>
            <person name="Varghese N."/>
            <person name="Submissions S."/>
        </authorList>
    </citation>
    <scope>NUCLEOTIDE SEQUENCE [LARGE SCALE GENOMIC DNA]</scope>
    <source>
        <strain evidence="3">DSM 44718</strain>
    </source>
</reference>
<keyword evidence="2" id="KW-0328">Glycosyltransferase</keyword>
<proteinExistence type="predicted"/>
<feature type="transmembrane region" description="Helical" evidence="1">
    <location>
        <begin position="299"/>
        <end position="320"/>
    </location>
</feature>
<keyword evidence="1" id="KW-1133">Transmembrane helix</keyword>
<feature type="transmembrane region" description="Helical" evidence="1">
    <location>
        <begin position="326"/>
        <end position="347"/>
    </location>
</feature>
<name>A0A1H3UHI2_9ACTN</name>
<protein>
    <submittedName>
        <fullName evidence="2">Dolichyl-phosphate-mannose-protein mannosyltransferase</fullName>
    </submittedName>
</protein>
<evidence type="ECO:0000256" key="1">
    <source>
        <dbReference type="SAM" id="Phobius"/>
    </source>
</evidence>
<dbReference type="Proteomes" id="UP000199632">
    <property type="component" value="Unassembled WGS sequence"/>
</dbReference>
<dbReference type="STRING" id="137265.SAMN05421684_7182"/>